<name>A0A0P1FUP6_9RHOB</name>
<dbReference type="OrthoDB" id="9812625at2"/>
<dbReference type="InterPro" id="IPR015590">
    <property type="entry name" value="Aldehyde_DH_dom"/>
</dbReference>
<dbReference type="InterPro" id="IPR029510">
    <property type="entry name" value="Ald_DH_CS_GLU"/>
</dbReference>
<feature type="active site" evidence="5">
    <location>
        <position position="251"/>
    </location>
</feature>
<dbReference type="Gene3D" id="3.40.309.10">
    <property type="entry name" value="Aldehyde Dehydrogenase, Chain A, domain 2"/>
    <property type="match status" value="1"/>
</dbReference>
<organism evidence="8 9">
    <name type="scientific">Thalassovita autumnalis</name>
    <dbReference type="NCBI Taxonomy" id="2072972"/>
    <lineage>
        <taxon>Bacteria</taxon>
        <taxon>Pseudomonadati</taxon>
        <taxon>Pseudomonadota</taxon>
        <taxon>Alphaproteobacteria</taxon>
        <taxon>Rhodobacterales</taxon>
        <taxon>Roseobacteraceae</taxon>
        <taxon>Thalassovita</taxon>
    </lineage>
</organism>
<dbReference type="InterPro" id="IPR016162">
    <property type="entry name" value="Ald_DH_N"/>
</dbReference>
<evidence type="ECO:0000256" key="2">
    <source>
        <dbReference type="ARBA" id="ARBA00022857"/>
    </source>
</evidence>
<dbReference type="PROSITE" id="PS00687">
    <property type="entry name" value="ALDEHYDE_DEHYDR_GLU"/>
    <property type="match status" value="1"/>
</dbReference>
<dbReference type="AlphaFoldDB" id="A0A0P1FUP6"/>
<accession>A0A0P1FUP6</accession>
<dbReference type="EMBL" id="CYSC01000033">
    <property type="protein sequence ID" value="CUH72651.1"/>
    <property type="molecule type" value="Genomic_DNA"/>
</dbReference>
<sequence>MNETHLLINGAKSGASTEATFDCLNPVTGEVATRAPACTKEDAIRAVEAAGQAFPQWSATTPRERRNYLLAAAAALDSRRQDLVDAMKAEIGATEAWANFNVTLATEMFTEAASLTTQIKGEILPTNRPGSMSMAVCQAAGVVLAIAPWNAPIILAVRAIALPLACGNTVVLKTSELCPQTHGLIVEALIDAGFPSGVVNAISNQPDEAPEIVETLIAQPAVRRVNFTGSTRVGRVIAETCGRHLKRALLELGGKAPFIVLDDADLDAAVAAAAFGGYMNQGQICMSTERIIVMEGIADAFVEKFAAKVATLTAGDPRMAAHPLGSLINEGAAERVISLIEDAVMKGAEVVAGGGGSGTLLNAVALDRVGLKWSHLFGQFCSFAKVYRV</sequence>
<keyword evidence="4" id="KW-0520">NAD</keyword>
<dbReference type="EC" id="1.2.1.67" evidence="8"/>
<dbReference type="PANTHER" id="PTHR42986:SF1">
    <property type="entry name" value="BENZALDEHYDE DEHYDROGENASE YFMT"/>
    <property type="match status" value="1"/>
</dbReference>
<evidence type="ECO:0000313" key="8">
    <source>
        <dbReference type="EMBL" id="CUH72651.1"/>
    </source>
</evidence>
<reference evidence="8 9" key="1">
    <citation type="submission" date="2015-09" db="EMBL/GenBank/DDBJ databases">
        <authorList>
            <consortium name="Swine Surveillance"/>
        </authorList>
    </citation>
    <scope>NUCLEOTIDE SEQUENCE [LARGE SCALE GENOMIC DNA]</scope>
    <source>
        <strain evidence="8 9">5120</strain>
    </source>
</reference>
<dbReference type="SUPFAM" id="SSF53720">
    <property type="entry name" value="ALDH-like"/>
    <property type="match status" value="1"/>
</dbReference>
<evidence type="ECO:0000256" key="5">
    <source>
        <dbReference type="PROSITE-ProRule" id="PRU10007"/>
    </source>
</evidence>
<dbReference type="Proteomes" id="UP000051887">
    <property type="component" value="Unassembled WGS sequence"/>
</dbReference>
<evidence type="ECO:0000259" key="7">
    <source>
        <dbReference type="Pfam" id="PF00171"/>
    </source>
</evidence>
<dbReference type="PANTHER" id="PTHR42986">
    <property type="entry name" value="BENZALDEHYDE DEHYDROGENASE YFMT"/>
    <property type="match status" value="1"/>
</dbReference>
<dbReference type="Pfam" id="PF00171">
    <property type="entry name" value="Aldedh"/>
    <property type="match status" value="1"/>
</dbReference>
<dbReference type="GO" id="GO:0050608">
    <property type="term" value="F:vanillin dehydrogenase activity"/>
    <property type="evidence" value="ECO:0007669"/>
    <property type="project" value="UniProtKB-EC"/>
</dbReference>
<proteinExistence type="inferred from homology"/>
<evidence type="ECO:0000256" key="1">
    <source>
        <dbReference type="ARBA" id="ARBA00009986"/>
    </source>
</evidence>
<dbReference type="InterPro" id="IPR016163">
    <property type="entry name" value="Ald_DH_C"/>
</dbReference>
<keyword evidence="2" id="KW-0521">NADP</keyword>
<keyword evidence="3 6" id="KW-0560">Oxidoreductase</keyword>
<evidence type="ECO:0000256" key="4">
    <source>
        <dbReference type="ARBA" id="ARBA00023027"/>
    </source>
</evidence>
<dbReference type="Gene3D" id="3.40.605.10">
    <property type="entry name" value="Aldehyde Dehydrogenase, Chain A, domain 1"/>
    <property type="match status" value="1"/>
</dbReference>
<dbReference type="RefSeq" id="WP_082626311.1">
    <property type="nucleotide sequence ID" value="NZ_CYSB01000019.1"/>
</dbReference>
<evidence type="ECO:0000313" key="9">
    <source>
        <dbReference type="Proteomes" id="UP000051887"/>
    </source>
</evidence>
<dbReference type="InterPro" id="IPR016161">
    <property type="entry name" value="Ald_DH/histidinol_DH"/>
</dbReference>
<dbReference type="FunFam" id="3.40.605.10:FF:000012">
    <property type="entry name" value="NAD-dependent succinate-semialdehyde dehydrogenase"/>
    <property type="match status" value="1"/>
</dbReference>
<comment type="similarity">
    <text evidence="1 6">Belongs to the aldehyde dehydrogenase family.</text>
</comment>
<evidence type="ECO:0000256" key="6">
    <source>
        <dbReference type="RuleBase" id="RU003345"/>
    </source>
</evidence>
<gene>
    <name evidence="8" type="primary">vdh_2</name>
    <name evidence="8" type="ORF">TL5120_02444</name>
</gene>
<feature type="domain" description="Aldehyde dehydrogenase" evidence="7">
    <location>
        <begin position="17"/>
        <end position="357"/>
    </location>
</feature>
<protein>
    <submittedName>
        <fullName evidence="8">Vanillin dehydrogenase</fullName>
        <ecNumber evidence="8">1.2.1.67</ecNumber>
    </submittedName>
</protein>
<evidence type="ECO:0000256" key="3">
    <source>
        <dbReference type="ARBA" id="ARBA00023002"/>
    </source>
</evidence>